<dbReference type="InterPro" id="IPR029063">
    <property type="entry name" value="SAM-dependent_MTases_sf"/>
</dbReference>
<dbReference type="SUPFAM" id="SSF53335">
    <property type="entry name" value="S-adenosyl-L-methionine-dependent methyltransferases"/>
    <property type="match status" value="1"/>
</dbReference>
<evidence type="ECO:0000313" key="3">
    <source>
        <dbReference type="Proteomes" id="UP000886520"/>
    </source>
</evidence>
<evidence type="ECO:0000259" key="1">
    <source>
        <dbReference type="Pfam" id="PF13679"/>
    </source>
</evidence>
<proteinExistence type="predicted"/>
<dbReference type="PANTHER" id="PTHR12496">
    <property type="entry name" value="CGI-41 METHYLTRANSFERASE"/>
    <property type="match status" value="1"/>
</dbReference>
<comment type="caution">
    <text evidence="2">The sequence shown here is derived from an EMBL/GenBank/DDBJ whole genome shotgun (WGS) entry which is preliminary data.</text>
</comment>
<evidence type="ECO:0000313" key="2">
    <source>
        <dbReference type="EMBL" id="KAI5072705.1"/>
    </source>
</evidence>
<organism evidence="2 3">
    <name type="scientific">Adiantum capillus-veneris</name>
    <name type="common">Maidenhair fern</name>
    <dbReference type="NCBI Taxonomy" id="13818"/>
    <lineage>
        <taxon>Eukaryota</taxon>
        <taxon>Viridiplantae</taxon>
        <taxon>Streptophyta</taxon>
        <taxon>Embryophyta</taxon>
        <taxon>Tracheophyta</taxon>
        <taxon>Polypodiopsida</taxon>
        <taxon>Polypodiidae</taxon>
        <taxon>Polypodiales</taxon>
        <taxon>Pteridineae</taxon>
        <taxon>Pteridaceae</taxon>
        <taxon>Vittarioideae</taxon>
        <taxon>Adiantum</taxon>
    </lineage>
</organism>
<accession>A0A9D4URE1</accession>
<reference evidence="2" key="1">
    <citation type="submission" date="2021-01" db="EMBL/GenBank/DDBJ databases">
        <title>Adiantum capillus-veneris genome.</title>
        <authorList>
            <person name="Fang Y."/>
            <person name="Liao Q."/>
        </authorList>
    </citation>
    <scope>NUCLEOTIDE SEQUENCE</scope>
    <source>
        <strain evidence="2">H3</strain>
        <tissue evidence="2">Leaf</tissue>
    </source>
</reference>
<dbReference type="InterPro" id="IPR025714">
    <property type="entry name" value="Methyltranfer_dom"/>
</dbReference>
<dbReference type="OrthoDB" id="10258156at2759"/>
<dbReference type="PANTHER" id="PTHR12496:SF0">
    <property type="entry name" value="METHYLTRANSFERASE DOMAIN-CONTAINING PROTEIN"/>
    <property type="match status" value="1"/>
</dbReference>
<dbReference type="InterPro" id="IPR052220">
    <property type="entry name" value="METTL25"/>
</dbReference>
<keyword evidence="3" id="KW-1185">Reference proteome</keyword>
<dbReference type="EMBL" id="JABFUD020000012">
    <property type="protein sequence ID" value="KAI5072705.1"/>
    <property type="molecule type" value="Genomic_DNA"/>
</dbReference>
<feature type="domain" description="Methyltransferase" evidence="1">
    <location>
        <begin position="147"/>
        <end position="349"/>
    </location>
</feature>
<name>A0A9D4URE1_ADICA</name>
<protein>
    <recommendedName>
        <fullName evidence="1">Methyltransferase domain-containing protein</fullName>
    </recommendedName>
</protein>
<dbReference type="Pfam" id="PF13679">
    <property type="entry name" value="Methyltransf_32"/>
    <property type="match status" value="1"/>
</dbReference>
<dbReference type="Proteomes" id="UP000886520">
    <property type="component" value="Chromosome 12"/>
</dbReference>
<sequence>MQAASNCGRMACVMQSRIGLLSLFPKWSSSMELTMEDTLGLLHAITTFLRTHQALWSAHVVEFFYDRLWEDVDKQWWTDLERASIQDLLWLPSGRVQDTWCDSLKNFVRTAQSLALFRQPGENIEKIFPGFCKPKISNLLRQGMNAKKIHEVELLSGVINRIFGEAHASQVVDVGAGQGYLAQVLAFEYGLPVVALDACAHHADVTNRRSERLKKHYTSCSKKMSQNSITKDCVNVAGPQTATFRVMSGTSQMELPYFLSTLALQKSSDPMMEAAHKRGNHDSFGRADIAGAIDQSSQSELMNKAQHSYILAGLHACGDLSATMLKTYVMCEEVRAVVTVGCCYNLLSENCGGVQLSGQCYGFPLSEGVKNLGITLGRRACDLACQSAERWKDVGIESALYNFEQHALRAGFQLVLHRYYPALAKSNPTIGRLGKTRRRKQTKRHVSLESTVNASCSSSWQCVEETASQPDNLSVSNQMQCKQNKFVEFTSAAFQRLGLPCLAAEQLEAVWEEIEPKTVLVGPYWSLRAVLGPVLETFILLDRLLYLQEQIQFVPEGTDMSVGLRKPKLIALFDPNVSPRNMAIIAVKS</sequence>
<dbReference type="AlphaFoldDB" id="A0A9D4URE1"/>
<gene>
    <name evidence="2" type="ORF">GOP47_0012811</name>
</gene>